<evidence type="ECO:0000256" key="3">
    <source>
        <dbReference type="ARBA" id="ARBA00023157"/>
    </source>
</evidence>
<dbReference type="AlphaFoldDB" id="A0A072TX93"/>
<accession>A0A072TX93</accession>
<organism evidence="6 8">
    <name type="scientific">Medicago truncatula</name>
    <name type="common">Barrel medic</name>
    <name type="synonym">Medicago tribuloides</name>
    <dbReference type="NCBI Taxonomy" id="3880"/>
    <lineage>
        <taxon>Eukaryota</taxon>
        <taxon>Viridiplantae</taxon>
        <taxon>Streptophyta</taxon>
        <taxon>Embryophyta</taxon>
        <taxon>Tracheophyta</taxon>
        <taxon>Spermatophyta</taxon>
        <taxon>Magnoliopsida</taxon>
        <taxon>eudicotyledons</taxon>
        <taxon>Gunneridae</taxon>
        <taxon>Pentapetalae</taxon>
        <taxon>rosids</taxon>
        <taxon>fabids</taxon>
        <taxon>Fabales</taxon>
        <taxon>Fabaceae</taxon>
        <taxon>Papilionoideae</taxon>
        <taxon>50 kb inversion clade</taxon>
        <taxon>NPAAA clade</taxon>
        <taxon>Hologalegina</taxon>
        <taxon>IRL clade</taxon>
        <taxon>Trifolieae</taxon>
        <taxon>Medicago</taxon>
    </lineage>
</organism>
<dbReference type="InterPro" id="IPR003614">
    <property type="entry name" value="Knottins"/>
</dbReference>
<keyword evidence="3" id="KW-1015">Disulfide bond</keyword>
<dbReference type="SUPFAM" id="SSF57095">
    <property type="entry name" value="Scorpion toxin-like"/>
    <property type="match status" value="1"/>
</dbReference>
<evidence type="ECO:0000313" key="6">
    <source>
        <dbReference type="EMBL" id="KEH18160.1"/>
    </source>
</evidence>
<dbReference type="Proteomes" id="UP000002051">
    <property type="component" value="Chromosome 8"/>
</dbReference>
<dbReference type="EnsemblPlants" id="KEH18160">
    <property type="protein sequence ID" value="KEH18160"/>
    <property type="gene ID" value="MTR_8g012810"/>
</dbReference>
<keyword evidence="2" id="KW-0295">Fungicide</keyword>
<evidence type="ECO:0000313" key="7">
    <source>
        <dbReference type="EnsemblPlants" id="KEH18160"/>
    </source>
</evidence>
<reference evidence="7" key="3">
    <citation type="submission" date="2015-04" db="UniProtKB">
        <authorList>
            <consortium name="EnsemblPlants"/>
        </authorList>
    </citation>
    <scope>IDENTIFICATION</scope>
    <source>
        <strain evidence="7">cv. Jemalong A17</strain>
    </source>
</reference>
<reference evidence="6 8" key="2">
    <citation type="journal article" date="2014" name="BMC Genomics">
        <title>An improved genome release (version Mt4.0) for the model legume Medicago truncatula.</title>
        <authorList>
            <person name="Tang H."/>
            <person name="Krishnakumar V."/>
            <person name="Bidwell S."/>
            <person name="Rosen B."/>
            <person name="Chan A."/>
            <person name="Zhou S."/>
            <person name="Gentzbittel L."/>
            <person name="Childs K.L."/>
            <person name="Yandell M."/>
            <person name="Gundlach H."/>
            <person name="Mayer K.F."/>
            <person name="Schwartz D.C."/>
            <person name="Town C.D."/>
        </authorList>
    </citation>
    <scope>GENOME REANNOTATION</scope>
    <source>
        <strain evidence="6">A17</strain>
        <strain evidence="7 8">cv. Jemalong A17</strain>
    </source>
</reference>
<evidence type="ECO:0000313" key="8">
    <source>
        <dbReference type="Proteomes" id="UP000002051"/>
    </source>
</evidence>
<dbReference type="GO" id="GO:0031640">
    <property type="term" value="P:killing of cells of another organism"/>
    <property type="evidence" value="ECO:0007669"/>
    <property type="project" value="UniProtKB-KW"/>
</dbReference>
<dbReference type="HOGENOM" id="CLU_161668_3_1_1"/>
<sequence>MTSSARKFYTIFLFLSFALLLFSTLEVQAAGICERLSRTWHRPCPSRDTVKCENHCINKEQAFFGSCQPDHSFKLVCLCFFGC</sequence>
<dbReference type="SMART" id="SM00505">
    <property type="entry name" value="Knot1"/>
    <property type="match status" value="1"/>
</dbReference>
<evidence type="ECO:0000256" key="1">
    <source>
        <dbReference type="ARBA" id="ARBA00022529"/>
    </source>
</evidence>
<feature type="domain" description="Knottins-like" evidence="5">
    <location>
        <begin position="32"/>
        <end position="83"/>
    </location>
</feature>
<evidence type="ECO:0000256" key="2">
    <source>
        <dbReference type="ARBA" id="ARBA00022577"/>
    </source>
</evidence>
<feature type="chain" id="PRO_5014499077" evidence="4">
    <location>
        <begin position="30"/>
        <end position="83"/>
    </location>
</feature>
<dbReference type="PANTHER" id="PTHR33147:SF46">
    <property type="entry name" value="DEFENSIN-LIKE PROTEIN 19"/>
    <property type="match status" value="1"/>
</dbReference>
<keyword evidence="1" id="KW-0929">Antimicrobial</keyword>
<feature type="signal peptide" evidence="4">
    <location>
        <begin position="1"/>
        <end position="29"/>
    </location>
</feature>
<dbReference type="GO" id="GO:0050832">
    <property type="term" value="P:defense response to fungus"/>
    <property type="evidence" value="ECO:0007669"/>
    <property type="project" value="UniProtKB-KW"/>
</dbReference>
<proteinExistence type="predicted"/>
<keyword evidence="4" id="KW-0732">Signal</keyword>
<dbReference type="EMBL" id="CM001224">
    <property type="protein sequence ID" value="KEH18160.1"/>
    <property type="molecule type" value="Genomic_DNA"/>
</dbReference>
<dbReference type="Pfam" id="PF00304">
    <property type="entry name" value="Gamma-thionin"/>
    <property type="match status" value="1"/>
</dbReference>
<dbReference type="InterPro" id="IPR036574">
    <property type="entry name" value="Scorpion_toxin-like_sf"/>
</dbReference>
<protein>
    <submittedName>
        <fullName evidence="6">Defensin-like protein</fullName>
    </submittedName>
</protein>
<name>A0A072TX93_MEDTR</name>
<dbReference type="GO" id="GO:0006952">
    <property type="term" value="P:defense response"/>
    <property type="evidence" value="ECO:0000318"/>
    <property type="project" value="GO_Central"/>
</dbReference>
<gene>
    <name evidence="6" type="ordered locus">MTR_8g012810</name>
</gene>
<keyword evidence="8" id="KW-1185">Reference proteome</keyword>
<dbReference type="Gene3D" id="3.30.30.10">
    <property type="entry name" value="Knottin, scorpion toxin-like"/>
    <property type="match status" value="1"/>
</dbReference>
<evidence type="ECO:0000256" key="4">
    <source>
        <dbReference type="SAM" id="SignalP"/>
    </source>
</evidence>
<evidence type="ECO:0000259" key="5">
    <source>
        <dbReference type="SMART" id="SM00505"/>
    </source>
</evidence>
<dbReference type="PANTHER" id="PTHR33147">
    <property type="entry name" value="DEFENSIN-LIKE PROTEIN 1"/>
    <property type="match status" value="1"/>
</dbReference>
<reference evidence="6 8" key="1">
    <citation type="journal article" date="2011" name="Nature">
        <title>The Medicago genome provides insight into the evolution of rhizobial symbioses.</title>
        <authorList>
            <person name="Young N.D."/>
            <person name="Debelle F."/>
            <person name="Oldroyd G.E."/>
            <person name="Geurts R."/>
            <person name="Cannon S.B."/>
            <person name="Udvardi M.K."/>
            <person name="Benedito V.A."/>
            <person name="Mayer K.F."/>
            <person name="Gouzy J."/>
            <person name="Schoof H."/>
            <person name="Van de Peer Y."/>
            <person name="Proost S."/>
            <person name="Cook D.R."/>
            <person name="Meyers B.C."/>
            <person name="Spannagl M."/>
            <person name="Cheung F."/>
            <person name="De Mita S."/>
            <person name="Krishnakumar V."/>
            <person name="Gundlach H."/>
            <person name="Zhou S."/>
            <person name="Mudge J."/>
            <person name="Bharti A.K."/>
            <person name="Murray J.D."/>
            <person name="Naoumkina M.A."/>
            <person name="Rosen B."/>
            <person name="Silverstein K.A."/>
            <person name="Tang H."/>
            <person name="Rombauts S."/>
            <person name="Zhao P.X."/>
            <person name="Zhou P."/>
            <person name="Barbe V."/>
            <person name="Bardou P."/>
            <person name="Bechner M."/>
            <person name="Bellec A."/>
            <person name="Berger A."/>
            <person name="Berges H."/>
            <person name="Bidwell S."/>
            <person name="Bisseling T."/>
            <person name="Choisne N."/>
            <person name="Couloux A."/>
            <person name="Denny R."/>
            <person name="Deshpande S."/>
            <person name="Dai X."/>
            <person name="Doyle J.J."/>
            <person name="Dudez A.M."/>
            <person name="Farmer A.D."/>
            <person name="Fouteau S."/>
            <person name="Franken C."/>
            <person name="Gibelin C."/>
            <person name="Gish J."/>
            <person name="Goldstein S."/>
            <person name="Gonzalez A.J."/>
            <person name="Green P.J."/>
            <person name="Hallab A."/>
            <person name="Hartog M."/>
            <person name="Hua A."/>
            <person name="Humphray S.J."/>
            <person name="Jeong D.H."/>
            <person name="Jing Y."/>
            <person name="Jocker A."/>
            <person name="Kenton S.M."/>
            <person name="Kim D.J."/>
            <person name="Klee K."/>
            <person name="Lai H."/>
            <person name="Lang C."/>
            <person name="Lin S."/>
            <person name="Macmil S.L."/>
            <person name="Magdelenat G."/>
            <person name="Matthews L."/>
            <person name="McCorrison J."/>
            <person name="Monaghan E.L."/>
            <person name="Mun J.H."/>
            <person name="Najar F.Z."/>
            <person name="Nicholson C."/>
            <person name="Noirot C."/>
            <person name="O'Bleness M."/>
            <person name="Paule C.R."/>
            <person name="Poulain J."/>
            <person name="Prion F."/>
            <person name="Qin B."/>
            <person name="Qu C."/>
            <person name="Retzel E.F."/>
            <person name="Riddle C."/>
            <person name="Sallet E."/>
            <person name="Samain S."/>
            <person name="Samson N."/>
            <person name="Sanders I."/>
            <person name="Saurat O."/>
            <person name="Scarpelli C."/>
            <person name="Schiex T."/>
            <person name="Segurens B."/>
            <person name="Severin A.J."/>
            <person name="Sherrier D.J."/>
            <person name="Shi R."/>
            <person name="Sims S."/>
            <person name="Singer S.R."/>
            <person name="Sinharoy S."/>
            <person name="Sterck L."/>
            <person name="Viollet A."/>
            <person name="Wang B.B."/>
            <person name="Wang K."/>
            <person name="Wang M."/>
            <person name="Wang X."/>
            <person name="Warfsmann J."/>
            <person name="Weissenbach J."/>
            <person name="White D.D."/>
            <person name="White J.D."/>
            <person name="Wiley G.B."/>
            <person name="Wincker P."/>
            <person name="Xing Y."/>
            <person name="Yang L."/>
            <person name="Yao Z."/>
            <person name="Ying F."/>
            <person name="Zhai J."/>
            <person name="Zhou L."/>
            <person name="Zuber A."/>
            <person name="Denarie J."/>
            <person name="Dixon R.A."/>
            <person name="May G.D."/>
            <person name="Schwartz D.C."/>
            <person name="Rogers J."/>
            <person name="Quetier F."/>
            <person name="Town C.D."/>
            <person name="Roe B.A."/>
        </authorList>
    </citation>
    <scope>NUCLEOTIDE SEQUENCE [LARGE SCALE GENOMIC DNA]</scope>
    <source>
        <strain evidence="6">A17</strain>
        <strain evidence="7 8">cv. Jemalong A17</strain>
    </source>
</reference>